<gene>
    <name evidence="3" type="ORF">BC793_10896</name>
</gene>
<protein>
    <submittedName>
        <fullName evidence="3">Beta-lactamase class A</fullName>
    </submittedName>
</protein>
<dbReference type="GO" id="GO:0046677">
    <property type="term" value="P:response to antibiotic"/>
    <property type="evidence" value="ECO:0007669"/>
    <property type="project" value="InterPro"/>
</dbReference>
<dbReference type="SUPFAM" id="SSF56601">
    <property type="entry name" value="beta-lactamase/transpeptidase-like"/>
    <property type="match status" value="1"/>
</dbReference>
<dbReference type="GO" id="GO:0030655">
    <property type="term" value="P:beta-lactam antibiotic catabolic process"/>
    <property type="evidence" value="ECO:0007669"/>
    <property type="project" value="InterPro"/>
</dbReference>
<evidence type="ECO:0000259" key="2">
    <source>
        <dbReference type="Pfam" id="PF13354"/>
    </source>
</evidence>
<proteinExistence type="predicted"/>
<feature type="domain" description="Beta-lactamase class A catalytic" evidence="2">
    <location>
        <begin position="76"/>
        <end position="299"/>
    </location>
</feature>
<reference evidence="3 4" key="1">
    <citation type="submission" date="2018-05" db="EMBL/GenBank/DDBJ databases">
        <title>Genomic Encyclopedia of Archaeal and Bacterial Type Strains, Phase II (KMG-II): from individual species to whole genera.</title>
        <authorList>
            <person name="Goeker M."/>
        </authorList>
    </citation>
    <scope>NUCLEOTIDE SEQUENCE [LARGE SCALE GENOMIC DNA]</scope>
    <source>
        <strain evidence="3 4">DSM 45184</strain>
    </source>
</reference>
<dbReference type="InterPro" id="IPR012338">
    <property type="entry name" value="Beta-lactam/transpept-like"/>
</dbReference>
<dbReference type="NCBIfam" id="NF033103">
    <property type="entry name" value="bla_class_A"/>
    <property type="match status" value="1"/>
</dbReference>
<dbReference type="EMBL" id="QGGR01000008">
    <property type="protein sequence ID" value="PWK46982.1"/>
    <property type="molecule type" value="Genomic_DNA"/>
</dbReference>
<evidence type="ECO:0000256" key="1">
    <source>
        <dbReference type="SAM" id="MobiDB-lite"/>
    </source>
</evidence>
<dbReference type="AlphaFoldDB" id="A0A316FFZ9"/>
<comment type="caution">
    <text evidence="3">The sequence shown here is derived from an EMBL/GenBank/DDBJ whole genome shotgun (WGS) entry which is preliminary data.</text>
</comment>
<dbReference type="Gene3D" id="3.40.710.10">
    <property type="entry name" value="DD-peptidase/beta-lactamase superfamily"/>
    <property type="match status" value="1"/>
</dbReference>
<dbReference type="RefSeq" id="WP_109594199.1">
    <property type="nucleotide sequence ID" value="NZ_BONA01000049.1"/>
</dbReference>
<feature type="region of interest" description="Disordered" evidence="1">
    <location>
        <begin position="24"/>
        <end position="60"/>
    </location>
</feature>
<dbReference type="PRINTS" id="PR00118">
    <property type="entry name" value="BLACTAMASEA"/>
</dbReference>
<keyword evidence="4" id="KW-1185">Reference proteome</keyword>
<name>A0A316FFZ9_9ACTN</name>
<dbReference type="PANTHER" id="PTHR35333">
    <property type="entry name" value="BETA-LACTAMASE"/>
    <property type="match status" value="1"/>
</dbReference>
<evidence type="ECO:0000313" key="3">
    <source>
        <dbReference type="EMBL" id="PWK46982.1"/>
    </source>
</evidence>
<dbReference type="InterPro" id="IPR000871">
    <property type="entry name" value="Beta-lactam_class-A"/>
</dbReference>
<dbReference type="PROSITE" id="PS51257">
    <property type="entry name" value="PROKAR_LIPOPROTEIN"/>
    <property type="match status" value="1"/>
</dbReference>
<dbReference type="GO" id="GO:0008800">
    <property type="term" value="F:beta-lactamase activity"/>
    <property type="evidence" value="ECO:0007669"/>
    <property type="project" value="InterPro"/>
</dbReference>
<evidence type="ECO:0000313" key="4">
    <source>
        <dbReference type="Proteomes" id="UP000245697"/>
    </source>
</evidence>
<dbReference type="Proteomes" id="UP000245697">
    <property type="component" value="Unassembled WGS sequence"/>
</dbReference>
<dbReference type="OrthoDB" id="9784149at2"/>
<sequence length="326" mass="35124">MTRVSPPITRRAVIGAAALLLAGCTREDEKPPTPARQPSPGTSGPALAPPSATVPGPEERHSRLAELERRFGARLGVYAVATGTGATVAHRADERFPYCSAFKGLAAAAVLHGTPLSGLTERVRFTRADVEPNWQNSRKTRERITTGMTLGELCDAAIRFSDGTAGNLLLRRLGGPAELTAYLRTLDDTVTLAARTEPALWRDWTPGDRRDTTSPRAIGTDYQKIMVGDALPGNARAYLRDLLERADETPSSRERIRSVIPRGWTVANKTGTGGDYGPANDIALVWQSASADPLVLSIMSRRTGREGEADNTLVAEAARYVLDRIT</sequence>
<dbReference type="Pfam" id="PF13354">
    <property type="entry name" value="Beta-lactamase2"/>
    <property type="match status" value="1"/>
</dbReference>
<accession>A0A316FFZ9</accession>
<dbReference type="InterPro" id="IPR045155">
    <property type="entry name" value="Beta-lactam_cat"/>
</dbReference>
<organism evidence="3 4">
    <name type="scientific">Actinoplanes xinjiangensis</name>
    <dbReference type="NCBI Taxonomy" id="512350"/>
    <lineage>
        <taxon>Bacteria</taxon>
        <taxon>Bacillati</taxon>
        <taxon>Actinomycetota</taxon>
        <taxon>Actinomycetes</taxon>
        <taxon>Micromonosporales</taxon>
        <taxon>Micromonosporaceae</taxon>
        <taxon>Actinoplanes</taxon>
    </lineage>
</organism>
<dbReference type="PANTHER" id="PTHR35333:SF3">
    <property type="entry name" value="BETA-LACTAMASE-TYPE TRANSPEPTIDASE FOLD CONTAINING PROTEIN"/>
    <property type="match status" value="1"/>
</dbReference>